<dbReference type="InterPro" id="IPR050107">
    <property type="entry name" value="ABC_carbohydrate_import_ATPase"/>
</dbReference>
<keyword evidence="11" id="KW-1185">Reference proteome</keyword>
<evidence type="ECO:0000256" key="3">
    <source>
        <dbReference type="ARBA" id="ARBA00022475"/>
    </source>
</evidence>
<organism evidence="10">
    <name type="scientific">Candidatus Moduliflexus flocculans</name>
    <dbReference type="NCBI Taxonomy" id="1499966"/>
    <lineage>
        <taxon>Bacteria</taxon>
        <taxon>Candidatus Moduliflexota</taxon>
        <taxon>Candidatus Moduliflexia</taxon>
        <taxon>Candidatus Moduliflexales</taxon>
        <taxon>Candidatus Moduliflexaceae</taxon>
    </lineage>
</organism>
<proteinExistence type="predicted"/>
<dbReference type="AlphaFoldDB" id="A0A081BM14"/>
<dbReference type="PANTHER" id="PTHR43790:SF9">
    <property type="entry name" value="GALACTOFURANOSE TRANSPORTER ATP-BINDING PROTEIN YTFR"/>
    <property type="match status" value="1"/>
</dbReference>
<evidence type="ECO:0000313" key="11">
    <source>
        <dbReference type="Proteomes" id="UP000030700"/>
    </source>
</evidence>
<dbReference type="STRING" id="1499966.U14_02674"/>
<evidence type="ECO:0000256" key="7">
    <source>
        <dbReference type="ARBA" id="ARBA00022967"/>
    </source>
</evidence>
<evidence type="ECO:0000256" key="2">
    <source>
        <dbReference type="ARBA" id="ARBA00022448"/>
    </source>
</evidence>
<dbReference type="InterPro" id="IPR017871">
    <property type="entry name" value="ABC_transporter-like_CS"/>
</dbReference>
<dbReference type="InterPro" id="IPR027417">
    <property type="entry name" value="P-loop_NTPase"/>
</dbReference>
<dbReference type="InterPro" id="IPR003439">
    <property type="entry name" value="ABC_transporter-like_ATP-bd"/>
</dbReference>
<evidence type="ECO:0000259" key="9">
    <source>
        <dbReference type="PROSITE" id="PS50893"/>
    </source>
</evidence>
<accession>A0A081BM14</accession>
<dbReference type="EMBL" id="DF820457">
    <property type="protein sequence ID" value="GAK51430.1"/>
    <property type="molecule type" value="Genomic_DNA"/>
</dbReference>
<dbReference type="GO" id="GO:0005886">
    <property type="term" value="C:plasma membrane"/>
    <property type="evidence" value="ECO:0007669"/>
    <property type="project" value="UniProtKB-SubCell"/>
</dbReference>
<gene>
    <name evidence="10" type="ORF">U14_02674</name>
</gene>
<comment type="subcellular location">
    <subcellularLocation>
        <location evidence="1">Cell membrane</location>
        <topology evidence="1">Peripheral membrane protein</topology>
    </subcellularLocation>
</comment>
<evidence type="ECO:0000256" key="1">
    <source>
        <dbReference type="ARBA" id="ARBA00004202"/>
    </source>
</evidence>
<evidence type="ECO:0000256" key="8">
    <source>
        <dbReference type="ARBA" id="ARBA00023136"/>
    </source>
</evidence>
<dbReference type="GO" id="GO:0016887">
    <property type="term" value="F:ATP hydrolysis activity"/>
    <property type="evidence" value="ECO:0007669"/>
    <property type="project" value="InterPro"/>
</dbReference>
<keyword evidence="8" id="KW-0472">Membrane</keyword>
<dbReference type="SMART" id="SM00382">
    <property type="entry name" value="AAA"/>
    <property type="match status" value="2"/>
</dbReference>
<keyword evidence="7" id="KW-1278">Translocase</keyword>
<evidence type="ECO:0000256" key="6">
    <source>
        <dbReference type="ARBA" id="ARBA00022840"/>
    </source>
</evidence>
<dbReference type="SUPFAM" id="SSF52540">
    <property type="entry name" value="P-loop containing nucleoside triphosphate hydrolases"/>
    <property type="match status" value="2"/>
</dbReference>
<dbReference type="PROSITE" id="PS50893">
    <property type="entry name" value="ABC_TRANSPORTER_2"/>
    <property type="match status" value="2"/>
</dbReference>
<evidence type="ECO:0000256" key="4">
    <source>
        <dbReference type="ARBA" id="ARBA00022737"/>
    </source>
</evidence>
<dbReference type="Pfam" id="PF00005">
    <property type="entry name" value="ABC_tran"/>
    <property type="match status" value="2"/>
</dbReference>
<sequence>METNHKIILEIRGLTKTFPGVKALSGVDFFLRAGEVHCLMGENGAGKSTLIKVLTGLYKKDGGKILYEGRPFELSSPVEAPLHGISTVYQEINLIPALSVAENIYLGRQPMKHGRIDWKAINQGARAALKKLDVNIDVTQPVSSYSVAIQQLVAIARALDISAKILILDEPTSSLDAQEVEQLFSLIRKLKAEGIAIIFVTHFLDQVYQISDRITVLRNGELVGEYKTAELPRVELVARMLGKQLEEFVSESGEHLSTKEEQTRKAFLQVRGLERKGVINAFDLDIREGEVLGLAGLLGSGRTEIARLLFGIDKAHAGKVLVDGKEIDVSSPRKAIDAKFAFCPEDRKTEGIIPDLTVRENIILALQGSKGIFNTLSKREQTEIVDKYIKALAIKTPNSEQSVKNLSGGNQQKVIVSRWLASNPRFLILDEPTRGIDVGAKAEIQKLVLELSHEEQMAILFISSELEEVIRCSDRVAVLRDRQKLAELVGDQIEEKQIMHTIAKKEVSE</sequence>
<dbReference type="CDD" id="cd03216">
    <property type="entry name" value="ABC_Carb_Monos_I"/>
    <property type="match status" value="1"/>
</dbReference>
<keyword evidence="2" id="KW-0813">Transport</keyword>
<evidence type="ECO:0000256" key="5">
    <source>
        <dbReference type="ARBA" id="ARBA00022741"/>
    </source>
</evidence>
<keyword evidence="6" id="KW-0067">ATP-binding</keyword>
<dbReference type="PROSITE" id="PS00211">
    <property type="entry name" value="ABC_TRANSPORTER_1"/>
    <property type="match status" value="1"/>
</dbReference>
<name>A0A081BM14_9BACT</name>
<reference evidence="10" key="1">
    <citation type="journal article" date="2015" name="PeerJ">
        <title>First genomic representation of candidate bacterial phylum KSB3 points to enhanced environmental sensing as a trigger of wastewater bulking.</title>
        <authorList>
            <person name="Sekiguchi Y."/>
            <person name="Ohashi A."/>
            <person name="Parks D.H."/>
            <person name="Yamauchi T."/>
            <person name="Tyson G.W."/>
            <person name="Hugenholtz P."/>
        </authorList>
    </citation>
    <scope>NUCLEOTIDE SEQUENCE [LARGE SCALE GENOMIC DNA]</scope>
</reference>
<feature type="domain" description="ABC transporter" evidence="9">
    <location>
        <begin position="258"/>
        <end position="506"/>
    </location>
</feature>
<protein>
    <submittedName>
        <fullName evidence="10">ABC transporter related protein</fullName>
    </submittedName>
</protein>
<dbReference type="HOGENOM" id="CLU_000604_92_3_0"/>
<keyword evidence="4" id="KW-0677">Repeat</keyword>
<dbReference type="PANTHER" id="PTHR43790">
    <property type="entry name" value="CARBOHYDRATE TRANSPORT ATP-BINDING PROTEIN MG119-RELATED"/>
    <property type="match status" value="1"/>
</dbReference>
<dbReference type="InterPro" id="IPR003593">
    <property type="entry name" value="AAA+_ATPase"/>
</dbReference>
<keyword evidence="3" id="KW-1003">Cell membrane</keyword>
<dbReference type="Proteomes" id="UP000030700">
    <property type="component" value="Unassembled WGS sequence"/>
</dbReference>
<evidence type="ECO:0000313" key="10">
    <source>
        <dbReference type="EMBL" id="GAK51430.1"/>
    </source>
</evidence>
<feature type="domain" description="ABC transporter" evidence="9">
    <location>
        <begin position="9"/>
        <end position="244"/>
    </location>
</feature>
<dbReference type="CDD" id="cd03215">
    <property type="entry name" value="ABC_Carb_Monos_II"/>
    <property type="match status" value="1"/>
</dbReference>
<keyword evidence="5" id="KW-0547">Nucleotide-binding</keyword>
<dbReference type="FunFam" id="3.40.50.300:FF:000127">
    <property type="entry name" value="Ribose import ATP-binding protein RbsA"/>
    <property type="match status" value="1"/>
</dbReference>
<dbReference type="Gene3D" id="3.40.50.300">
    <property type="entry name" value="P-loop containing nucleotide triphosphate hydrolases"/>
    <property type="match status" value="2"/>
</dbReference>
<dbReference type="GO" id="GO:0005524">
    <property type="term" value="F:ATP binding"/>
    <property type="evidence" value="ECO:0007669"/>
    <property type="project" value="UniProtKB-KW"/>
</dbReference>